<organism evidence="2 3">
    <name type="scientific">Drosophila lebanonensis</name>
    <name type="common">Fruit fly</name>
    <name type="synonym">Scaptodrosophila lebanonensis</name>
    <dbReference type="NCBI Taxonomy" id="7225"/>
    <lineage>
        <taxon>Eukaryota</taxon>
        <taxon>Metazoa</taxon>
        <taxon>Ecdysozoa</taxon>
        <taxon>Arthropoda</taxon>
        <taxon>Hexapoda</taxon>
        <taxon>Insecta</taxon>
        <taxon>Pterygota</taxon>
        <taxon>Neoptera</taxon>
        <taxon>Endopterygota</taxon>
        <taxon>Diptera</taxon>
        <taxon>Brachycera</taxon>
        <taxon>Muscomorpha</taxon>
        <taxon>Ephydroidea</taxon>
        <taxon>Drosophilidae</taxon>
        <taxon>Scaptodrosophila</taxon>
    </lineage>
</organism>
<evidence type="ECO:0000256" key="1">
    <source>
        <dbReference type="SAM" id="MobiDB-lite"/>
    </source>
</evidence>
<evidence type="ECO:0000313" key="3">
    <source>
        <dbReference type="RefSeq" id="XP_030386059.1"/>
    </source>
</evidence>
<dbReference type="Proteomes" id="UP000504634">
    <property type="component" value="Unplaced"/>
</dbReference>
<feature type="compositionally biased region" description="Polar residues" evidence="1">
    <location>
        <begin position="126"/>
        <end position="135"/>
    </location>
</feature>
<proteinExistence type="predicted"/>
<protein>
    <submittedName>
        <fullName evidence="3">Uncharacterized protein LOC115632909</fullName>
    </submittedName>
</protein>
<sequence>MDPAKLIGKIKEQVCMEHRSRRNYPNAWAKVADAETNRFYHQDEIDKQLSKKLILQQLSPFEHNNEGDSYFVSPDMHKSLVATCRCGRPRRGTHMAKCLQRSINPYQVGAPPDKSDAHAPSVTGVPRTSNSHIGFVQSTPNYRKLEQSMRYESPTFSMPGPRVTEAPYNVIIIG</sequence>
<gene>
    <name evidence="3" type="primary">LOC115632909</name>
</gene>
<reference evidence="3" key="1">
    <citation type="submission" date="2025-08" db="UniProtKB">
        <authorList>
            <consortium name="RefSeq"/>
        </authorList>
    </citation>
    <scope>IDENTIFICATION</scope>
    <source>
        <strain evidence="3">11010-0011.00</strain>
        <tissue evidence="3">Whole body</tissue>
    </source>
</reference>
<dbReference type="AlphaFoldDB" id="A0A6J2UCD8"/>
<dbReference type="RefSeq" id="XP_030386059.1">
    <property type="nucleotide sequence ID" value="XM_030530199.1"/>
</dbReference>
<dbReference type="OrthoDB" id="8052122at2759"/>
<accession>A0A6J2UCD8</accession>
<dbReference type="GeneID" id="115632909"/>
<keyword evidence="2" id="KW-1185">Reference proteome</keyword>
<name>A0A6J2UCD8_DROLE</name>
<evidence type="ECO:0000313" key="2">
    <source>
        <dbReference type="Proteomes" id="UP000504634"/>
    </source>
</evidence>
<feature type="region of interest" description="Disordered" evidence="1">
    <location>
        <begin position="110"/>
        <end position="135"/>
    </location>
</feature>